<gene>
    <name evidence="2" type="ORF">ABEG17_17645</name>
</gene>
<name>A0AAU7JSE4_9MICO</name>
<dbReference type="SUPFAM" id="SSF160935">
    <property type="entry name" value="VPA0735-like"/>
    <property type="match status" value="1"/>
</dbReference>
<proteinExistence type="predicted"/>
<accession>A0AAU7JSE4</accession>
<dbReference type="AlphaFoldDB" id="A0AAU7JSE4"/>
<dbReference type="InterPro" id="IPR010679">
    <property type="entry name" value="DUF1254"/>
</dbReference>
<evidence type="ECO:0000259" key="1">
    <source>
        <dbReference type="Pfam" id="PF06863"/>
    </source>
</evidence>
<organism evidence="2">
    <name type="scientific">Pedococcus sp. KACC 23699</name>
    <dbReference type="NCBI Taxonomy" id="3149228"/>
    <lineage>
        <taxon>Bacteria</taxon>
        <taxon>Bacillati</taxon>
        <taxon>Actinomycetota</taxon>
        <taxon>Actinomycetes</taxon>
        <taxon>Micrococcales</taxon>
        <taxon>Intrasporangiaceae</taxon>
        <taxon>Pedococcus</taxon>
    </lineage>
</organism>
<protein>
    <submittedName>
        <fullName evidence="2">DUF1254 domain-containing protein</fullName>
    </submittedName>
</protein>
<feature type="domain" description="DUF1254" evidence="1">
    <location>
        <begin position="65"/>
        <end position="146"/>
    </location>
</feature>
<dbReference type="EMBL" id="CP157483">
    <property type="protein sequence ID" value="XBO43363.1"/>
    <property type="molecule type" value="Genomic_DNA"/>
</dbReference>
<dbReference type="RefSeq" id="WP_406830797.1">
    <property type="nucleotide sequence ID" value="NZ_CP157483.1"/>
</dbReference>
<reference evidence="2" key="1">
    <citation type="submission" date="2024-05" db="EMBL/GenBank/DDBJ databases">
        <authorList>
            <person name="Kim S."/>
            <person name="Heo J."/>
            <person name="Choi H."/>
            <person name="Choi Y."/>
            <person name="Kwon S.-W."/>
            <person name="Kim Y."/>
        </authorList>
    </citation>
    <scope>NUCLEOTIDE SEQUENCE</scope>
    <source>
        <strain evidence="2">KACC 23699</strain>
    </source>
</reference>
<sequence>MSLREQVAQQAFVWGLPAVTLYAVLHEQVLAPAHNGLAGRLNRVLHGPLPTGLATLSGTTGPSTFCAWLDLRSGPVHLIVPAVEPRDATVRATVFDLSGEVVGQVPEALDTPGHPSVVVGPSWDSPVSPEVAAILRCRTDLCVAVGVSVDPGRQAQGPQGAPPAGEPVLIHHVGSTTRAPSPLPPPVPPVDVRRPPTVEFLTVLDWMIELMPTTPGEEDLRADLELVGVACGRSALVEAMAEDRLDGQLTEGLRQGFEDVRRGRGRWF</sequence>
<evidence type="ECO:0000313" key="2">
    <source>
        <dbReference type="EMBL" id="XBO43363.1"/>
    </source>
</evidence>
<dbReference type="Pfam" id="PF06863">
    <property type="entry name" value="DUF1254"/>
    <property type="match status" value="1"/>
</dbReference>